<feature type="non-terminal residue" evidence="1">
    <location>
        <position position="1"/>
    </location>
</feature>
<evidence type="ECO:0000313" key="1">
    <source>
        <dbReference type="EMBL" id="ERI08437.1"/>
    </source>
</evidence>
<name>U1Y8E3_ANEAE</name>
<organism evidence="1 2">
    <name type="scientific">Aneurinibacillus aneurinilyticus ATCC 12856</name>
    <dbReference type="NCBI Taxonomy" id="649747"/>
    <lineage>
        <taxon>Bacteria</taxon>
        <taxon>Bacillati</taxon>
        <taxon>Bacillota</taxon>
        <taxon>Bacilli</taxon>
        <taxon>Bacillales</taxon>
        <taxon>Paenibacillaceae</taxon>
        <taxon>Aneurinibacillus group</taxon>
        <taxon>Aneurinibacillus</taxon>
    </lineage>
</organism>
<dbReference type="HOGENOM" id="CLU_3018593_0_0_9"/>
<accession>U1Y8E3</accession>
<dbReference type="EMBL" id="AWSJ01000206">
    <property type="protein sequence ID" value="ERI08437.1"/>
    <property type="molecule type" value="Genomic_DNA"/>
</dbReference>
<protein>
    <submittedName>
        <fullName evidence="1">Uncharacterized protein</fullName>
    </submittedName>
</protein>
<reference evidence="1 2" key="1">
    <citation type="submission" date="2013-08" db="EMBL/GenBank/DDBJ databases">
        <authorList>
            <person name="Weinstock G."/>
            <person name="Sodergren E."/>
            <person name="Wylie T."/>
            <person name="Fulton L."/>
            <person name="Fulton R."/>
            <person name="Fronick C."/>
            <person name="O'Laughlin M."/>
            <person name="Godfrey J."/>
            <person name="Miner T."/>
            <person name="Herter B."/>
            <person name="Appelbaum E."/>
            <person name="Cordes M."/>
            <person name="Lek S."/>
            <person name="Wollam A."/>
            <person name="Pepin K.H."/>
            <person name="Palsikar V.B."/>
            <person name="Mitreva M."/>
            <person name="Wilson R.K."/>
        </authorList>
    </citation>
    <scope>NUCLEOTIDE SEQUENCE [LARGE SCALE GENOMIC DNA]</scope>
    <source>
        <strain evidence="1 2">ATCC 12856</strain>
    </source>
</reference>
<comment type="caution">
    <text evidence="1">The sequence shown here is derived from an EMBL/GenBank/DDBJ whole genome shotgun (WGS) entry which is preliminary data.</text>
</comment>
<proteinExistence type="predicted"/>
<keyword evidence="2" id="KW-1185">Reference proteome</keyword>
<sequence length="56" mass="6104">AGPQNIWVDAKEETVAVLFRLARAIARKGRRKALFVSRCGGLFPFVQSTSLVSIDG</sequence>
<gene>
    <name evidence="1" type="ORF">HMPREF0083_03459</name>
</gene>
<dbReference type="Proteomes" id="UP000016511">
    <property type="component" value="Unassembled WGS sequence"/>
</dbReference>
<dbReference type="AlphaFoldDB" id="U1Y8E3"/>
<evidence type="ECO:0000313" key="2">
    <source>
        <dbReference type="Proteomes" id="UP000016511"/>
    </source>
</evidence>